<dbReference type="Proteomes" id="UP000199306">
    <property type="component" value="Unassembled WGS sequence"/>
</dbReference>
<keyword evidence="1" id="KW-1133">Transmembrane helix</keyword>
<evidence type="ECO:0000313" key="2">
    <source>
        <dbReference type="EMBL" id="SFP26454.1"/>
    </source>
</evidence>
<dbReference type="EMBL" id="FOXH01000002">
    <property type="protein sequence ID" value="SFP26454.1"/>
    <property type="molecule type" value="Genomic_DNA"/>
</dbReference>
<protein>
    <submittedName>
        <fullName evidence="2">Uncharacterized protein</fullName>
    </submittedName>
</protein>
<dbReference type="STRING" id="1079859.SAMN04515674_102163"/>
<keyword evidence="1" id="KW-0812">Transmembrane</keyword>
<dbReference type="AlphaFoldDB" id="A0A1I5NXD8"/>
<proteinExistence type="predicted"/>
<sequence length="48" mass="5547">MVHLDTNTIRSIIEIGTTVMLSLSTSICILFVYFYTRLINQKFGNTDY</sequence>
<accession>A0A1I5NXD8</accession>
<evidence type="ECO:0000313" key="3">
    <source>
        <dbReference type="Proteomes" id="UP000199306"/>
    </source>
</evidence>
<keyword evidence="3" id="KW-1185">Reference proteome</keyword>
<keyword evidence="1" id="KW-0472">Membrane</keyword>
<feature type="transmembrane region" description="Helical" evidence="1">
    <location>
        <begin position="12"/>
        <end position="35"/>
    </location>
</feature>
<organism evidence="2 3">
    <name type="scientific">Pseudarcicella hirudinis</name>
    <dbReference type="NCBI Taxonomy" id="1079859"/>
    <lineage>
        <taxon>Bacteria</taxon>
        <taxon>Pseudomonadati</taxon>
        <taxon>Bacteroidota</taxon>
        <taxon>Cytophagia</taxon>
        <taxon>Cytophagales</taxon>
        <taxon>Flectobacillaceae</taxon>
        <taxon>Pseudarcicella</taxon>
    </lineage>
</organism>
<reference evidence="2 3" key="1">
    <citation type="submission" date="2016-10" db="EMBL/GenBank/DDBJ databases">
        <authorList>
            <person name="de Groot N.N."/>
        </authorList>
    </citation>
    <scope>NUCLEOTIDE SEQUENCE [LARGE SCALE GENOMIC DNA]</scope>
    <source>
        <strain evidence="3">E92,LMG 26720,CCM 7988</strain>
    </source>
</reference>
<name>A0A1I5NXD8_9BACT</name>
<evidence type="ECO:0000256" key="1">
    <source>
        <dbReference type="SAM" id="Phobius"/>
    </source>
</evidence>
<gene>
    <name evidence="2" type="ORF">SAMN04515674_102163</name>
</gene>